<proteinExistence type="inferred from homology"/>
<comment type="subunit">
    <text evidence="3">Monomer.</text>
</comment>
<dbReference type="Gene3D" id="4.10.450.10">
    <property type="entry name" value="Glucose Oxidase, domain 2"/>
    <property type="match status" value="1"/>
</dbReference>
<comment type="similarity">
    <text evidence="2">Belongs to the GMC oxidoreductase family.</text>
</comment>
<evidence type="ECO:0000313" key="10">
    <source>
        <dbReference type="EMBL" id="KIK01663.1"/>
    </source>
</evidence>
<gene>
    <name evidence="10" type="ORF">K443DRAFT_6721</name>
</gene>
<dbReference type="AlphaFoldDB" id="A0A0C9Y0S2"/>
<dbReference type="HOGENOM" id="CLU_882972_0_0_1"/>
<name>A0A0C9Y0S2_9AGAR</name>
<evidence type="ECO:0000256" key="2">
    <source>
        <dbReference type="ARBA" id="ARBA00010790"/>
    </source>
</evidence>
<reference evidence="10 11" key="1">
    <citation type="submission" date="2014-04" db="EMBL/GenBank/DDBJ databases">
        <authorList>
            <consortium name="DOE Joint Genome Institute"/>
            <person name="Kuo A."/>
            <person name="Kohler A."/>
            <person name="Nagy L.G."/>
            <person name="Floudas D."/>
            <person name="Copeland A."/>
            <person name="Barry K.W."/>
            <person name="Cichocki N."/>
            <person name="Veneault-Fourrey C."/>
            <person name="LaButti K."/>
            <person name="Lindquist E.A."/>
            <person name="Lipzen A."/>
            <person name="Lundell T."/>
            <person name="Morin E."/>
            <person name="Murat C."/>
            <person name="Sun H."/>
            <person name="Tunlid A."/>
            <person name="Henrissat B."/>
            <person name="Grigoriev I.V."/>
            <person name="Hibbett D.S."/>
            <person name="Martin F."/>
            <person name="Nordberg H.P."/>
            <person name="Cantor M.N."/>
            <person name="Hua S.X."/>
        </authorList>
    </citation>
    <scope>NUCLEOTIDE SEQUENCE [LARGE SCALE GENOMIC DNA]</scope>
    <source>
        <strain evidence="10 11">LaAM-08-1</strain>
    </source>
</reference>
<dbReference type="GO" id="GO:0050660">
    <property type="term" value="F:flavin adenine dinucleotide binding"/>
    <property type="evidence" value="ECO:0007669"/>
    <property type="project" value="InterPro"/>
</dbReference>
<accession>A0A0C9Y0S2</accession>
<evidence type="ECO:0000256" key="9">
    <source>
        <dbReference type="SAM" id="MobiDB-lite"/>
    </source>
</evidence>
<feature type="region of interest" description="Disordered" evidence="9">
    <location>
        <begin position="20"/>
        <end position="39"/>
    </location>
</feature>
<organism evidence="10 11">
    <name type="scientific">Laccaria amethystina LaAM-08-1</name>
    <dbReference type="NCBI Taxonomy" id="1095629"/>
    <lineage>
        <taxon>Eukaryota</taxon>
        <taxon>Fungi</taxon>
        <taxon>Dikarya</taxon>
        <taxon>Basidiomycota</taxon>
        <taxon>Agaricomycotina</taxon>
        <taxon>Agaricomycetes</taxon>
        <taxon>Agaricomycetidae</taxon>
        <taxon>Agaricales</taxon>
        <taxon>Agaricineae</taxon>
        <taxon>Hydnangiaceae</taxon>
        <taxon>Laccaria</taxon>
    </lineage>
</organism>
<dbReference type="OrthoDB" id="269227at2759"/>
<dbReference type="PANTHER" id="PTHR11552:SF201">
    <property type="entry name" value="GLUCOSE-METHANOL-CHOLINE OXIDOREDUCTASE N-TERMINAL DOMAIN-CONTAINING PROTEIN"/>
    <property type="match status" value="1"/>
</dbReference>
<feature type="compositionally biased region" description="Polar residues" evidence="9">
    <location>
        <begin position="20"/>
        <end position="38"/>
    </location>
</feature>
<evidence type="ECO:0000256" key="1">
    <source>
        <dbReference type="ARBA" id="ARBA00001974"/>
    </source>
</evidence>
<dbReference type="STRING" id="1095629.A0A0C9Y0S2"/>
<dbReference type="InterPro" id="IPR012132">
    <property type="entry name" value="GMC_OxRdtase"/>
</dbReference>
<evidence type="ECO:0000313" key="11">
    <source>
        <dbReference type="Proteomes" id="UP000054477"/>
    </source>
</evidence>
<keyword evidence="5" id="KW-0732">Signal</keyword>
<dbReference type="Gene3D" id="3.30.560.10">
    <property type="entry name" value="Glucose Oxidase, domain 3"/>
    <property type="match status" value="2"/>
</dbReference>
<evidence type="ECO:0000256" key="6">
    <source>
        <dbReference type="ARBA" id="ARBA00022827"/>
    </source>
</evidence>
<dbReference type="InterPro" id="IPR036188">
    <property type="entry name" value="FAD/NAD-bd_sf"/>
</dbReference>
<keyword evidence="11" id="KW-1185">Reference proteome</keyword>
<comment type="cofactor">
    <cofactor evidence="1">
        <name>FAD</name>
        <dbReference type="ChEBI" id="CHEBI:57692"/>
    </cofactor>
</comment>
<dbReference type="InterPro" id="IPR027424">
    <property type="entry name" value="Glucose_Oxidase_domain_2"/>
</dbReference>
<dbReference type="GO" id="GO:0016491">
    <property type="term" value="F:oxidoreductase activity"/>
    <property type="evidence" value="ECO:0007669"/>
    <property type="project" value="UniProtKB-KW"/>
</dbReference>
<dbReference type="SUPFAM" id="SSF54373">
    <property type="entry name" value="FAD-linked reductases, C-terminal domain"/>
    <property type="match status" value="1"/>
</dbReference>
<keyword evidence="6" id="KW-0274">FAD</keyword>
<evidence type="ECO:0000256" key="8">
    <source>
        <dbReference type="ARBA" id="ARBA00023180"/>
    </source>
</evidence>
<evidence type="ECO:0000256" key="7">
    <source>
        <dbReference type="ARBA" id="ARBA00023002"/>
    </source>
</evidence>
<keyword evidence="4" id="KW-0285">Flavoprotein</keyword>
<evidence type="ECO:0000256" key="5">
    <source>
        <dbReference type="ARBA" id="ARBA00022729"/>
    </source>
</evidence>
<protein>
    <submittedName>
        <fullName evidence="10">GMC oxidoreductase</fullName>
    </submittedName>
</protein>
<dbReference type="Gene3D" id="3.50.50.60">
    <property type="entry name" value="FAD/NAD(P)-binding domain"/>
    <property type="match status" value="1"/>
</dbReference>
<dbReference type="EMBL" id="KN838603">
    <property type="protein sequence ID" value="KIK01663.1"/>
    <property type="molecule type" value="Genomic_DNA"/>
</dbReference>
<keyword evidence="8" id="KW-0325">Glycoprotein</keyword>
<dbReference type="PANTHER" id="PTHR11552">
    <property type="entry name" value="GLUCOSE-METHANOL-CHOLINE GMC OXIDOREDUCTASE"/>
    <property type="match status" value="1"/>
</dbReference>
<sequence length="315" mass="34491">MEQAHLGRYLVMGQPPFTPSLSSVESTTGMQFKTSSRGSDGPLQATYPAYVVPITTNWLPTLNSTSILTSPDAYKGINAGGFFATSAINPSNWTRSSAKAVYYVPASARPNLNVMVNTAVMLITWAFQRPSGMIMATGIESSWNGQQGTVKAGKEVILLGGSVGSPQLSGVGPRESVFGPEQHVQCRLLRLRGRRLCRLRGRYMIPVPTFSKKSAQFLSFVNSGMAYLNGSYWWEGELMDVNLHLVLDHPAIDPQYYSHPANVTIMPQDLKAAPTLGQTDLLSSILSNEISPGPSVSTDEEWEEWLRSMEYHPSL</sequence>
<evidence type="ECO:0000256" key="4">
    <source>
        <dbReference type="ARBA" id="ARBA00022630"/>
    </source>
</evidence>
<evidence type="ECO:0000256" key="3">
    <source>
        <dbReference type="ARBA" id="ARBA00011245"/>
    </source>
</evidence>
<dbReference type="Proteomes" id="UP000054477">
    <property type="component" value="Unassembled WGS sequence"/>
</dbReference>
<reference evidence="11" key="2">
    <citation type="submission" date="2015-01" db="EMBL/GenBank/DDBJ databases">
        <title>Evolutionary Origins and Diversification of the Mycorrhizal Mutualists.</title>
        <authorList>
            <consortium name="DOE Joint Genome Institute"/>
            <consortium name="Mycorrhizal Genomics Consortium"/>
            <person name="Kohler A."/>
            <person name="Kuo A."/>
            <person name="Nagy L.G."/>
            <person name="Floudas D."/>
            <person name="Copeland A."/>
            <person name="Barry K.W."/>
            <person name="Cichocki N."/>
            <person name="Veneault-Fourrey C."/>
            <person name="LaButti K."/>
            <person name="Lindquist E.A."/>
            <person name="Lipzen A."/>
            <person name="Lundell T."/>
            <person name="Morin E."/>
            <person name="Murat C."/>
            <person name="Riley R."/>
            <person name="Ohm R."/>
            <person name="Sun H."/>
            <person name="Tunlid A."/>
            <person name="Henrissat B."/>
            <person name="Grigoriev I.V."/>
            <person name="Hibbett D.S."/>
            <person name="Martin F."/>
        </authorList>
    </citation>
    <scope>NUCLEOTIDE SEQUENCE [LARGE SCALE GENOMIC DNA]</scope>
    <source>
        <strain evidence="11">LaAM-08-1</strain>
    </source>
</reference>
<keyword evidence="7" id="KW-0560">Oxidoreductase</keyword>